<feature type="region of interest" description="Disordered" evidence="5">
    <location>
        <begin position="350"/>
        <end position="420"/>
    </location>
</feature>
<feature type="compositionally biased region" description="Basic and acidic residues" evidence="5">
    <location>
        <begin position="1022"/>
        <end position="1034"/>
    </location>
</feature>
<dbReference type="GO" id="GO:0005634">
    <property type="term" value="C:nucleus"/>
    <property type="evidence" value="ECO:0007669"/>
    <property type="project" value="UniProtKB-SubCell"/>
</dbReference>
<dbReference type="Gene3D" id="1.10.10.10">
    <property type="entry name" value="Winged helix-like DNA-binding domain superfamily/Winged helix DNA-binding domain"/>
    <property type="match status" value="1"/>
</dbReference>
<dbReference type="Proteomes" id="UP000095038">
    <property type="component" value="Unassembled WGS sequence"/>
</dbReference>
<feature type="compositionally biased region" description="Polar residues" evidence="5">
    <location>
        <begin position="600"/>
        <end position="618"/>
    </location>
</feature>
<feature type="region of interest" description="Disordered" evidence="5">
    <location>
        <begin position="991"/>
        <end position="1034"/>
    </location>
</feature>
<feature type="compositionally biased region" description="Polar residues" evidence="5">
    <location>
        <begin position="656"/>
        <end position="665"/>
    </location>
</feature>
<sequence length="1034" mass="117301">MSNNNIISNNLDNNNNNSNNNNNNNNNRNQTKTGEKKKSAFIYKLHSMLADPQLNHLLWWTRNVEDGTFALCPSSEFADALTSYFNHKNVASFVRQLHMYGFHKVCERTSNNLNSKKKSLSITSANNNNEDNDPSSTNHSNIASNHKNSNNQIWEFRHSSGKFRKDDVESLSQIKRKQPPGSKNSRARSNTDLIILSASSIQQNTNNPLLIQPNLQNQQLYYQSQPTLQQQQQQQLYYQQSQPLVQSNIIPNHSHIYQPQSQHQPQHIPQPPVHPQQLPPPLPPPSQSQIPFNYNDLLPPPPLHLQSSTYQPQEKMIPKSQSLSSKPPVFSQQPQYPIQYQQFQQQQQPPLLLPLPPLPQQQQQQLHYRQPLEQQQSQILTPQHQSQPEYFKSHQPPEFQSPAPAHQVNSVQSQNQQESDPYQYYSQNKSFQLQDHQYNQRNSPSNQLREQTYYSSFPPPPPLATNQPIVDTFHKVRSLSDEIHHEQSFLASDISKFKNEVRHTSTDLVKFANSLPNIEPVVHKSQNDTFNEINSLKQNFNSRASSLGSKLPYDSHYSSSKVLFSQNRAQSYPYQHSTTLNDNKNDGAKIEKPLLEINVQVPQSNELQENDAFKSSSGDEPPPQPIRRARTPTPSPLFFSKPHFRTAKATSKEKSPTFSETSLTRTRFPSILDPLAPAPQNRDLLSIPQNTYHSNLSSSSNLSLSPPVTSTSSPRVSPPKPFLSHRNFSSSNESLNTLKPHSSVSSPYSSRAYQSRDFRVPTSDSHFLRTSNSLPQIKPDNTLSFNSKPDYLNYNKKTLMQLKSDSTLSHEKNPASIINILNTDKDEGFGNLKKRKSSEDINAKEPEKVSYNNPMPTAYDTRQKLSESNINKVISLPPYNLPSQQTQYGRKVTLPSINELNHSLTNDTEGQVRSSLIEIHKKNDGKISSLVSNFTSNSIFSNNSSISSVGSSIGSFSMFTGQDHNKIPFSNQGGSLTRLPPVTNLIFQSNHNEQPEKYDKDANAESARKVPISSIIDSNSEQTHEQDKRRKINE</sequence>
<accession>A0A1D2VE95</accession>
<dbReference type="GeneID" id="30968690"/>
<feature type="compositionally biased region" description="Polar residues" evidence="5">
    <location>
        <begin position="377"/>
        <end position="388"/>
    </location>
</feature>
<feature type="compositionally biased region" description="Low complexity" evidence="5">
    <location>
        <begin position="258"/>
        <end position="267"/>
    </location>
</feature>
<dbReference type="RefSeq" id="XP_020046130.1">
    <property type="nucleotide sequence ID" value="XM_020195054.1"/>
</dbReference>
<dbReference type="InterPro" id="IPR036390">
    <property type="entry name" value="WH_DNA-bd_sf"/>
</dbReference>
<protein>
    <recommendedName>
        <fullName evidence="6">HSF-type DNA-binding domain-containing protein</fullName>
    </recommendedName>
</protein>
<evidence type="ECO:0000313" key="7">
    <source>
        <dbReference type="EMBL" id="ODV59823.1"/>
    </source>
</evidence>
<feature type="compositionally biased region" description="Polar residues" evidence="5">
    <location>
        <begin position="726"/>
        <end position="740"/>
    </location>
</feature>
<reference evidence="8" key="1">
    <citation type="submission" date="2016-05" db="EMBL/GenBank/DDBJ databases">
        <title>Comparative genomics of biotechnologically important yeasts.</title>
        <authorList>
            <consortium name="DOE Joint Genome Institute"/>
            <person name="Riley R."/>
            <person name="Haridas S."/>
            <person name="Wolfe K.H."/>
            <person name="Lopes M.R."/>
            <person name="Hittinger C.T."/>
            <person name="Goker M."/>
            <person name="Salamov A."/>
            <person name="Wisecaver J."/>
            <person name="Long T.M."/>
            <person name="Aerts A.L."/>
            <person name="Barry K."/>
            <person name="Choi C."/>
            <person name="Clum A."/>
            <person name="Coughlan A.Y."/>
            <person name="Deshpande S."/>
            <person name="Douglass A.P."/>
            <person name="Hanson S.J."/>
            <person name="Klenk H.-P."/>
            <person name="Labutti K."/>
            <person name="Lapidus A."/>
            <person name="Lindquist E."/>
            <person name="Lipzen A."/>
            <person name="Meier-Kolthoff J.P."/>
            <person name="Ohm R.A."/>
            <person name="Otillar R.P."/>
            <person name="Pangilinan J."/>
            <person name="Peng Y."/>
            <person name="Rokas A."/>
            <person name="Rosa C.A."/>
            <person name="Scheuner C."/>
            <person name="Sibirny A.A."/>
            <person name="Slot J.C."/>
            <person name="Stielow J.B."/>
            <person name="Sun H."/>
            <person name="Kurtzman C.P."/>
            <person name="Blackwell M."/>
            <person name="Grigoriev I.V."/>
            <person name="Jeffries T.W."/>
        </authorList>
    </citation>
    <scope>NUCLEOTIDE SEQUENCE [LARGE SCALE GENOMIC DNA]</scope>
    <source>
        <strain evidence="8">DSM 1968</strain>
    </source>
</reference>
<dbReference type="Pfam" id="PF00447">
    <property type="entry name" value="HSF_DNA-bind"/>
    <property type="match status" value="1"/>
</dbReference>
<evidence type="ECO:0000313" key="8">
    <source>
        <dbReference type="Proteomes" id="UP000095038"/>
    </source>
</evidence>
<feature type="region of interest" description="Disordered" evidence="5">
    <location>
        <begin position="690"/>
        <end position="752"/>
    </location>
</feature>
<organism evidence="7 8">
    <name type="scientific">Ascoidea rubescens DSM 1968</name>
    <dbReference type="NCBI Taxonomy" id="1344418"/>
    <lineage>
        <taxon>Eukaryota</taxon>
        <taxon>Fungi</taxon>
        <taxon>Dikarya</taxon>
        <taxon>Ascomycota</taxon>
        <taxon>Saccharomycotina</taxon>
        <taxon>Saccharomycetes</taxon>
        <taxon>Ascoideaceae</taxon>
        <taxon>Ascoidea</taxon>
    </lineage>
</organism>
<dbReference type="InterPro" id="IPR036388">
    <property type="entry name" value="WH-like_DNA-bd_sf"/>
</dbReference>
<evidence type="ECO:0000256" key="2">
    <source>
        <dbReference type="ARBA" id="ARBA00023125"/>
    </source>
</evidence>
<dbReference type="InParanoid" id="A0A1D2VE95"/>
<dbReference type="OrthoDB" id="60033at2759"/>
<feature type="region of interest" description="Disordered" evidence="5">
    <location>
        <begin position="165"/>
        <end position="189"/>
    </location>
</feature>
<evidence type="ECO:0000256" key="1">
    <source>
        <dbReference type="ARBA" id="ARBA00004123"/>
    </source>
</evidence>
<name>A0A1D2VE95_9ASCO</name>
<dbReference type="STRING" id="1344418.A0A1D2VE95"/>
<dbReference type="GO" id="GO:0043565">
    <property type="term" value="F:sequence-specific DNA binding"/>
    <property type="evidence" value="ECO:0007669"/>
    <property type="project" value="InterPro"/>
</dbReference>
<keyword evidence="3" id="KW-0539">Nucleus</keyword>
<dbReference type="AlphaFoldDB" id="A0A1D2VE95"/>
<feature type="compositionally biased region" description="Low complexity" evidence="5">
    <location>
        <begin position="407"/>
        <end position="417"/>
    </location>
</feature>
<dbReference type="PRINTS" id="PR00056">
    <property type="entry name" value="HSFDOMAIN"/>
</dbReference>
<evidence type="ECO:0000259" key="6">
    <source>
        <dbReference type="SMART" id="SM00415"/>
    </source>
</evidence>
<feature type="region of interest" description="Disordered" evidence="5">
    <location>
        <begin position="258"/>
        <end position="334"/>
    </location>
</feature>
<evidence type="ECO:0000256" key="5">
    <source>
        <dbReference type="SAM" id="MobiDB-lite"/>
    </source>
</evidence>
<feature type="compositionally biased region" description="Pro residues" evidence="5">
    <location>
        <begin position="268"/>
        <end position="286"/>
    </location>
</feature>
<comment type="similarity">
    <text evidence="4">Belongs to the HSF family.</text>
</comment>
<keyword evidence="8" id="KW-1185">Reference proteome</keyword>
<feature type="domain" description="HSF-type DNA-binding" evidence="6">
    <location>
        <begin position="37"/>
        <end position="177"/>
    </location>
</feature>
<dbReference type="SUPFAM" id="SSF46785">
    <property type="entry name" value="Winged helix' DNA-binding domain"/>
    <property type="match status" value="1"/>
</dbReference>
<gene>
    <name evidence="7" type="ORF">ASCRUDRAFT_9044</name>
</gene>
<evidence type="ECO:0000256" key="4">
    <source>
        <dbReference type="RuleBase" id="RU004020"/>
    </source>
</evidence>
<feature type="region of interest" description="Disordered" evidence="5">
    <location>
        <begin position="122"/>
        <end position="150"/>
    </location>
</feature>
<evidence type="ECO:0000256" key="3">
    <source>
        <dbReference type="ARBA" id="ARBA00023242"/>
    </source>
</evidence>
<keyword evidence="2" id="KW-0238">DNA-binding</keyword>
<comment type="subcellular location">
    <subcellularLocation>
        <location evidence="1">Nucleus</location>
    </subcellularLocation>
</comment>
<proteinExistence type="inferred from homology"/>
<dbReference type="SMART" id="SM00415">
    <property type="entry name" value="HSF"/>
    <property type="match status" value="1"/>
</dbReference>
<feature type="region of interest" description="Disordered" evidence="5">
    <location>
        <begin position="600"/>
        <end position="665"/>
    </location>
</feature>
<dbReference type="EMBL" id="KV454484">
    <property type="protein sequence ID" value="ODV59823.1"/>
    <property type="molecule type" value="Genomic_DNA"/>
</dbReference>
<feature type="compositionally biased region" description="Basic and acidic residues" evidence="5">
    <location>
        <begin position="993"/>
        <end position="1008"/>
    </location>
</feature>
<dbReference type="GO" id="GO:0003700">
    <property type="term" value="F:DNA-binding transcription factor activity"/>
    <property type="evidence" value="ECO:0007669"/>
    <property type="project" value="InterPro"/>
</dbReference>
<feature type="compositionally biased region" description="Low complexity" evidence="5">
    <location>
        <begin position="742"/>
        <end position="752"/>
    </location>
</feature>
<feature type="compositionally biased region" description="Low complexity" evidence="5">
    <location>
        <begin position="694"/>
        <end position="715"/>
    </location>
</feature>
<feature type="region of interest" description="Disordered" evidence="5">
    <location>
        <begin position="1"/>
        <end position="36"/>
    </location>
</feature>
<feature type="compositionally biased region" description="Low complexity" evidence="5">
    <location>
        <begin position="360"/>
        <end position="376"/>
    </location>
</feature>
<feature type="compositionally biased region" description="Low complexity" evidence="5">
    <location>
        <begin position="1"/>
        <end position="29"/>
    </location>
</feature>
<dbReference type="InterPro" id="IPR000232">
    <property type="entry name" value="HSF_DNA-bd"/>
</dbReference>